<dbReference type="Gene3D" id="3.30.110.20">
    <property type="entry name" value="Alba-like domain"/>
    <property type="match status" value="1"/>
</dbReference>
<sequence length="211" mass="23815">ENYSKGKNVEEPMSKDNIPIPDLPSNFIWMQVGAGSKMRNLLGYAMKAFKNEKAIVWSGSGAAISKTISCAEIMKRNNRQIHQITKICYRKVEEYWEPQLEDLDRLVVEREVPTIHILLSKDSLNTAELGYQAPGSFDAFWKSKEGTSDKRKRSGNSKRNTKSNLSPEEFAALGLRTSQKHSSSKPKQNTERTVYVDVPESSKENAEVTNS</sequence>
<dbReference type="InterPro" id="IPR051958">
    <property type="entry name" value="Alba-like_NAB"/>
</dbReference>
<feature type="non-terminal residue" evidence="6">
    <location>
        <position position="211"/>
    </location>
</feature>
<dbReference type="GO" id="GO:0003723">
    <property type="term" value="F:RNA binding"/>
    <property type="evidence" value="ECO:0007669"/>
    <property type="project" value="TreeGrafter"/>
</dbReference>
<dbReference type="InterPro" id="IPR002775">
    <property type="entry name" value="DNA/RNA-bd_Alba-like"/>
</dbReference>
<dbReference type="Pfam" id="PF01918">
    <property type="entry name" value="Alba"/>
    <property type="match status" value="1"/>
</dbReference>
<dbReference type="AlphaFoldDB" id="A0AAD7ZRC0"/>
<comment type="subcellular location">
    <subcellularLocation>
        <location evidence="1">Nucleus</location>
    </subcellularLocation>
</comment>
<dbReference type="GO" id="GO:0005634">
    <property type="term" value="C:nucleus"/>
    <property type="evidence" value="ECO:0007669"/>
    <property type="project" value="UniProtKB-SubCell"/>
</dbReference>
<evidence type="ECO:0000256" key="3">
    <source>
        <dbReference type="ARBA" id="ARBA00023242"/>
    </source>
</evidence>
<proteinExistence type="inferred from homology"/>
<comment type="caution">
    <text evidence="6">The sequence shown here is derived from an EMBL/GenBank/DDBJ whole genome shotgun (WGS) entry which is preliminary data.</text>
</comment>
<dbReference type="Proteomes" id="UP001233999">
    <property type="component" value="Unassembled WGS sequence"/>
</dbReference>
<evidence type="ECO:0000313" key="6">
    <source>
        <dbReference type="EMBL" id="KAJ9585151.1"/>
    </source>
</evidence>
<evidence type="ECO:0000259" key="5">
    <source>
        <dbReference type="Pfam" id="PF01918"/>
    </source>
</evidence>
<reference evidence="6" key="1">
    <citation type="journal article" date="2023" name="IScience">
        <title>Live-bearing cockroach genome reveals convergent evolutionary mechanisms linked to viviparity in insects and beyond.</title>
        <authorList>
            <person name="Fouks B."/>
            <person name="Harrison M.C."/>
            <person name="Mikhailova A.A."/>
            <person name="Marchal E."/>
            <person name="English S."/>
            <person name="Carruthers M."/>
            <person name="Jennings E.C."/>
            <person name="Chiamaka E.L."/>
            <person name="Frigard R.A."/>
            <person name="Pippel M."/>
            <person name="Attardo G.M."/>
            <person name="Benoit J.B."/>
            <person name="Bornberg-Bauer E."/>
            <person name="Tobe S.S."/>
        </authorList>
    </citation>
    <scope>NUCLEOTIDE SEQUENCE</scope>
    <source>
        <strain evidence="6">Stay&amp;Tobe</strain>
    </source>
</reference>
<keyword evidence="3" id="KW-0539">Nucleus</keyword>
<dbReference type="PANTHER" id="PTHR13516">
    <property type="entry name" value="RIBONUCLEASE P SUBUNIT P25"/>
    <property type="match status" value="1"/>
</dbReference>
<dbReference type="GO" id="GO:0000172">
    <property type="term" value="C:ribonuclease MRP complex"/>
    <property type="evidence" value="ECO:0007669"/>
    <property type="project" value="TreeGrafter"/>
</dbReference>
<feature type="compositionally biased region" description="Basic and acidic residues" evidence="4">
    <location>
        <begin position="200"/>
        <end position="211"/>
    </location>
</feature>
<evidence type="ECO:0000256" key="2">
    <source>
        <dbReference type="ARBA" id="ARBA00008018"/>
    </source>
</evidence>
<name>A0AAD7ZRC0_DIPPU</name>
<evidence type="ECO:0000313" key="7">
    <source>
        <dbReference type="Proteomes" id="UP001233999"/>
    </source>
</evidence>
<dbReference type="GO" id="GO:0001682">
    <property type="term" value="P:tRNA 5'-leader removal"/>
    <property type="evidence" value="ECO:0007669"/>
    <property type="project" value="TreeGrafter"/>
</dbReference>
<feature type="domain" description="DNA/RNA-binding protein Alba-like" evidence="5">
    <location>
        <begin position="29"/>
        <end position="89"/>
    </location>
</feature>
<feature type="compositionally biased region" description="Basic residues" evidence="4">
    <location>
        <begin position="150"/>
        <end position="161"/>
    </location>
</feature>
<dbReference type="PANTHER" id="PTHR13516:SF4">
    <property type="entry name" value="FI09323P"/>
    <property type="match status" value="1"/>
</dbReference>
<feature type="region of interest" description="Disordered" evidence="4">
    <location>
        <begin position="142"/>
        <end position="211"/>
    </location>
</feature>
<comment type="similarity">
    <text evidence="2">Belongs to the histone-like Alba family.</text>
</comment>
<gene>
    <name evidence="6" type="ORF">L9F63_003042</name>
</gene>
<reference evidence="6" key="2">
    <citation type="submission" date="2023-05" db="EMBL/GenBank/DDBJ databases">
        <authorList>
            <person name="Fouks B."/>
        </authorList>
    </citation>
    <scope>NUCLEOTIDE SEQUENCE</scope>
    <source>
        <strain evidence="6">Stay&amp;Tobe</strain>
        <tissue evidence="6">Testes</tissue>
    </source>
</reference>
<dbReference type="SUPFAM" id="SSF82704">
    <property type="entry name" value="AlbA-like"/>
    <property type="match status" value="1"/>
</dbReference>
<keyword evidence="7" id="KW-1185">Reference proteome</keyword>
<accession>A0AAD7ZRC0</accession>
<protein>
    <recommendedName>
        <fullName evidence="5">DNA/RNA-binding protein Alba-like domain-containing protein</fullName>
    </recommendedName>
</protein>
<evidence type="ECO:0000256" key="4">
    <source>
        <dbReference type="SAM" id="MobiDB-lite"/>
    </source>
</evidence>
<dbReference type="EMBL" id="JASPKZ010007295">
    <property type="protein sequence ID" value="KAJ9585151.1"/>
    <property type="molecule type" value="Genomic_DNA"/>
</dbReference>
<dbReference type="InterPro" id="IPR036882">
    <property type="entry name" value="Alba-like_dom_sf"/>
</dbReference>
<evidence type="ECO:0000256" key="1">
    <source>
        <dbReference type="ARBA" id="ARBA00004123"/>
    </source>
</evidence>
<organism evidence="6 7">
    <name type="scientific">Diploptera punctata</name>
    <name type="common">Pacific beetle cockroach</name>
    <dbReference type="NCBI Taxonomy" id="6984"/>
    <lineage>
        <taxon>Eukaryota</taxon>
        <taxon>Metazoa</taxon>
        <taxon>Ecdysozoa</taxon>
        <taxon>Arthropoda</taxon>
        <taxon>Hexapoda</taxon>
        <taxon>Insecta</taxon>
        <taxon>Pterygota</taxon>
        <taxon>Neoptera</taxon>
        <taxon>Polyneoptera</taxon>
        <taxon>Dictyoptera</taxon>
        <taxon>Blattodea</taxon>
        <taxon>Blaberoidea</taxon>
        <taxon>Blaberidae</taxon>
        <taxon>Diplopterinae</taxon>
        <taxon>Diploptera</taxon>
    </lineage>
</organism>